<reference evidence="3" key="5">
    <citation type="submission" date="2015-06" db="UniProtKB">
        <authorList>
            <consortium name="EnsemblFungi"/>
        </authorList>
    </citation>
    <scope>IDENTIFICATION</scope>
    <source>
        <strain evidence="3">ATCC 64411</strain>
    </source>
</reference>
<dbReference type="Proteomes" id="UP000011715">
    <property type="component" value="Unassembled WGS sequence"/>
</dbReference>
<evidence type="ECO:0000313" key="3">
    <source>
        <dbReference type="EnsemblFungi" id="MAPG_10413T0"/>
    </source>
</evidence>
<dbReference type="VEuPathDB" id="FungiDB:MAPG_10413"/>
<dbReference type="PANTHER" id="PTHR28158:SF1">
    <property type="entry name" value="SMALL RIBOSOMAL SUBUNIT PROTEIN MS45"/>
    <property type="match status" value="1"/>
</dbReference>
<dbReference type="GO" id="GO:0005763">
    <property type="term" value="C:mitochondrial small ribosomal subunit"/>
    <property type="evidence" value="ECO:0007669"/>
    <property type="project" value="TreeGrafter"/>
</dbReference>
<keyword evidence="4" id="KW-1185">Reference proteome</keyword>
<dbReference type="EMBL" id="ADBL01002329">
    <property type="status" value="NOT_ANNOTATED_CDS"/>
    <property type="molecule type" value="Genomic_DNA"/>
</dbReference>
<gene>
    <name evidence="2" type="ORF">MAPG_10413</name>
</gene>
<dbReference type="STRING" id="644358.A0A0C4ECI6"/>
<dbReference type="PANTHER" id="PTHR28158">
    <property type="entry name" value="37S RIBOSOMAL PROTEIN S35, MITOCHONDRIAL"/>
    <property type="match status" value="1"/>
</dbReference>
<accession>A0A0C4ECI6</accession>
<name>A0A0C4ECI6_MAGP6</name>
<evidence type="ECO:0000313" key="2">
    <source>
        <dbReference type="EMBL" id="KLU90561.1"/>
    </source>
</evidence>
<dbReference type="AlphaFoldDB" id="A0A0C4ECI6"/>
<dbReference type="EMBL" id="ADBL01002330">
    <property type="status" value="NOT_ANNOTATED_CDS"/>
    <property type="molecule type" value="Genomic_DNA"/>
</dbReference>
<proteinExistence type="predicted"/>
<sequence length="271" mass="30752">MPPRLSSAACQWRQVAECASFSASTPASCRLLLPSSTYILPCATAATRPSPSPSQHQQQSRGFSATAAAETRLRRYFWHWIKRHKAELLQTQGQPDKPAPAYIPPRFGVQNTRHPFPLNPQFQSHSVLSEELREDIWRRVMVEGEPMLSVSAELGVDVRRVSAVVRLKEVERTWVDKGKPLARPYAKAIMSMVPQTFPGKRHEPFNEIPVHTFTTQQLFVPSSRRVEFRFKDYNAEMVGKVGRSRTAVGWRYGAMLLDRKKGQVKIPTEVS</sequence>
<dbReference type="GO" id="GO:0032543">
    <property type="term" value="P:mitochondrial translation"/>
    <property type="evidence" value="ECO:0007669"/>
    <property type="project" value="TreeGrafter"/>
</dbReference>
<feature type="region of interest" description="Disordered" evidence="1">
    <location>
        <begin position="46"/>
        <end position="65"/>
    </location>
</feature>
<reference evidence="4" key="2">
    <citation type="submission" date="2010-05" db="EMBL/GenBank/DDBJ databases">
        <title>The genome sequence of Magnaporthe poae strain ATCC 64411.</title>
        <authorList>
            <person name="Ma L.-J."/>
            <person name="Dead R."/>
            <person name="Young S."/>
            <person name="Zeng Q."/>
            <person name="Koehrsen M."/>
            <person name="Alvarado L."/>
            <person name="Berlin A."/>
            <person name="Chapman S.B."/>
            <person name="Chen Z."/>
            <person name="Freedman E."/>
            <person name="Gellesch M."/>
            <person name="Goldberg J."/>
            <person name="Griggs A."/>
            <person name="Gujja S."/>
            <person name="Heilman E.R."/>
            <person name="Heiman D."/>
            <person name="Hepburn T."/>
            <person name="Howarth C."/>
            <person name="Jen D."/>
            <person name="Larson L."/>
            <person name="Mehta T."/>
            <person name="Neiman D."/>
            <person name="Pearson M."/>
            <person name="Roberts A."/>
            <person name="Saif S."/>
            <person name="Shea T."/>
            <person name="Shenoy N."/>
            <person name="Sisk P."/>
            <person name="Stolte C."/>
            <person name="Sykes S."/>
            <person name="Walk T."/>
            <person name="White J."/>
            <person name="Yandava C."/>
            <person name="Haas B."/>
            <person name="Nusbaum C."/>
            <person name="Birren B."/>
        </authorList>
    </citation>
    <scope>NUCLEOTIDE SEQUENCE [LARGE SCALE GENOMIC DNA]</scope>
    <source>
        <strain evidence="4">ATCC 64411 / 73-15</strain>
    </source>
</reference>
<dbReference type="Pfam" id="PF12298">
    <property type="entry name" value="Bot1p"/>
    <property type="match status" value="1"/>
</dbReference>
<reference evidence="2" key="1">
    <citation type="submission" date="2010-05" db="EMBL/GenBank/DDBJ databases">
        <title>The Genome Sequence of Magnaporthe poae strain ATCC 64411.</title>
        <authorList>
            <consortium name="The Broad Institute Genome Sequencing Platform"/>
            <consortium name="Broad Institute Genome Sequencing Center for Infectious Disease"/>
            <person name="Ma L.-J."/>
            <person name="Dead R."/>
            <person name="Young S."/>
            <person name="Zeng Q."/>
            <person name="Koehrsen M."/>
            <person name="Alvarado L."/>
            <person name="Berlin A."/>
            <person name="Chapman S.B."/>
            <person name="Chen Z."/>
            <person name="Freedman E."/>
            <person name="Gellesch M."/>
            <person name="Goldberg J."/>
            <person name="Griggs A."/>
            <person name="Gujja S."/>
            <person name="Heilman E.R."/>
            <person name="Heiman D."/>
            <person name="Hepburn T."/>
            <person name="Howarth C."/>
            <person name="Jen D."/>
            <person name="Larson L."/>
            <person name="Mehta T."/>
            <person name="Neiman D."/>
            <person name="Pearson M."/>
            <person name="Roberts A."/>
            <person name="Saif S."/>
            <person name="Shea T."/>
            <person name="Shenoy N."/>
            <person name="Sisk P."/>
            <person name="Stolte C."/>
            <person name="Sykes S."/>
            <person name="Walk T."/>
            <person name="White J."/>
            <person name="Yandava C."/>
            <person name="Haas B."/>
            <person name="Nusbaum C."/>
            <person name="Birren B."/>
        </authorList>
    </citation>
    <scope>NUCLEOTIDE SEQUENCE</scope>
    <source>
        <strain evidence="2">ATCC 64411</strain>
    </source>
</reference>
<dbReference type="EMBL" id="GL876975">
    <property type="protein sequence ID" value="KLU90561.1"/>
    <property type="molecule type" value="Genomic_DNA"/>
</dbReference>
<dbReference type="EnsemblFungi" id="MAPG_10413T0">
    <property type="protein sequence ID" value="MAPG_10413T0"/>
    <property type="gene ID" value="MAPG_10413"/>
</dbReference>
<evidence type="ECO:0000256" key="1">
    <source>
        <dbReference type="SAM" id="MobiDB-lite"/>
    </source>
</evidence>
<reference evidence="3" key="4">
    <citation type="journal article" date="2015" name="G3 (Bethesda)">
        <title>Genome sequences of three phytopathogenic species of the Magnaporthaceae family of fungi.</title>
        <authorList>
            <person name="Okagaki L.H."/>
            <person name="Nunes C.C."/>
            <person name="Sailsbery J."/>
            <person name="Clay B."/>
            <person name="Brown D."/>
            <person name="John T."/>
            <person name="Oh Y."/>
            <person name="Young N."/>
            <person name="Fitzgerald M."/>
            <person name="Haas B.J."/>
            <person name="Zeng Q."/>
            <person name="Young S."/>
            <person name="Adiconis X."/>
            <person name="Fan L."/>
            <person name="Levin J.Z."/>
            <person name="Mitchell T.K."/>
            <person name="Okubara P.A."/>
            <person name="Farman M.L."/>
            <person name="Kohn L.M."/>
            <person name="Birren B."/>
            <person name="Ma L.-J."/>
            <person name="Dean R.A."/>
        </authorList>
    </citation>
    <scope>NUCLEOTIDE SEQUENCE</scope>
    <source>
        <strain evidence="3">ATCC 64411 / 73-15</strain>
    </source>
</reference>
<dbReference type="OrthoDB" id="10052321at2759"/>
<dbReference type="InterPro" id="IPR021036">
    <property type="entry name" value="Ribosomal_mS45"/>
</dbReference>
<protein>
    <submittedName>
        <fullName evidence="2 3">Uncharacterized protein</fullName>
    </submittedName>
</protein>
<organism evidence="3 4">
    <name type="scientific">Magnaporthiopsis poae (strain ATCC 64411 / 73-15)</name>
    <name type="common">Kentucky bluegrass fungus</name>
    <name type="synonym">Magnaporthe poae</name>
    <dbReference type="NCBI Taxonomy" id="644358"/>
    <lineage>
        <taxon>Eukaryota</taxon>
        <taxon>Fungi</taxon>
        <taxon>Dikarya</taxon>
        <taxon>Ascomycota</taxon>
        <taxon>Pezizomycotina</taxon>
        <taxon>Sordariomycetes</taxon>
        <taxon>Sordariomycetidae</taxon>
        <taxon>Magnaporthales</taxon>
        <taxon>Magnaporthaceae</taxon>
        <taxon>Magnaporthiopsis</taxon>
    </lineage>
</organism>
<reference evidence="2" key="3">
    <citation type="submission" date="2011-03" db="EMBL/GenBank/DDBJ databases">
        <title>Annotation of Magnaporthe poae ATCC 64411.</title>
        <authorList>
            <person name="Ma L.-J."/>
            <person name="Dead R."/>
            <person name="Young S.K."/>
            <person name="Zeng Q."/>
            <person name="Gargeya S."/>
            <person name="Fitzgerald M."/>
            <person name="Haas B."/>
            <person name="Abouelleil A."/>
            <person name="Alvarado L."/>
            <person name="Arachchi H.M."/>
            <person name="Berlin A."/>
            <person name="Brown A."/>
            <person name="Chapman S.B."/>
            <person name="Chen Z."/>
            <person name="Dunbar C."/>
            <person name="Freedman E."/>
            <person name="Gearin G."/>
            <person name="Gellesch M."/>
            <person name="Goldberg J."/>
            <person name="Griggs A."/>
            <person name="Gujja S."/>
            <person name="Heiman D."/>
            <person name="Howarth C."/>
            <person name="Larson L."/>
            <person name="Lui A."/>
            <person name="MacDonald P.J.P."/>
            <person name="Mehta T."/>
            <person name="Montmayeur A."/>
            <person name="Murphy C."/>
            <person name="Neiman D."/>
            <person name="Pearson M."/>
            <person name="Priest M."/>
            <person name="Roberts A."/>
            <person name="Saif S."/>
            <person name="Shea T."/>
            <person name="Shenoy N."/>
            <person name="Sisk P."/>
            <person name="Stolte C."/>
            <person name="Sykes S."/>
            <person name="Yandava C."/>
            <person name="Wortman J."/>
            <person name="Nusbaum C."/>
            <person name="Birren B."/>
        </authorList>
    </citation>
    <scope>NUCLEOTIDE SEQUENCE</scope>
    <source>
        <strain evidence="2">ATCC 64411</strain>
    </source>
</reference>
<dbReference type="eggNOG" id="ENOG502QVMS">
    <property type="taxonomic scope" value="Eukaryota"/>
</dbReference>
<evidence type="ECO:0000313" key="4">
    <source>
        <dbReference type="Proteomes" id="UP000011715"/>
    </source>
</evidence>
<dbReference type="GO" id="GO:0003735">
    <property type="term" value="F:structural constituent of ribosome"/>
    <property type="evidence" value="ECO:0007669"/>
    <property type="project" value="TreeGrafter"/>
</dbReference>